<gene>
    <name evidence="3" type="ORF">GCM10007112_06020</name>
    <name evidence="2" type="ORF">Vsou_06890</name>
</gene>
<keyword evidence="5" id="KW-1185">Reference proteome</keyword>
<reference evidence="3" key="2">
    <citation type="submission" date="2020-09" db="EMBL/GenBank/DDBJ databases">
        <authorList>
            <person name="Sun Q."/>
            <person name="Ohkuma M."/>
        </authorList>
    </citation>
    <scope>NUCLEOTIDE SEQUENCE</scope>
    <source>
        <strain evidence="3">JCM 11219</strain>
    </source>
</reference>
<evidence type="ECO:0000313" key="2">
    <source>
        <dbReference type="EMBL" id="BDR91596.1"/>
    </source>
</evidence>
<dbReference type="Proteomes" id="UP001060771">
    <property type="component" value="Chromosome"/>
</dbReference>
<keyword evidence="1" id="KW-0812">Transmembrane</keyword>
<evidence type="ECO:0000256" key="1">
    <source>
        <dbReference type="SAM" id="Phobius"/>
    </source>
</evidence>
<dbReference type="AlphaFoldDB" id="A0A830E108"/>
<dbReference type="Proteomes" id="UP000657075">
    <property type="component" value="Unassembled WGS sequence"/>
</dbReference>
<dbReference type="EMBL" id="AP026830">
    <property type="protein sequence ID" value="BDR91596.1"/>
    <property type="molecule type" value="Genomic_DNA"/>
</dbReference>
<organism evidence="3 4">
    <name type="scientific">Vulcanisaeta souniana JCM 11219</name>
    <dbReference type="NCBI Taxonomy" id="1293586"/>
    <lineage>
        <taxon>Archaea</taxon>
        <taxon>Thermoproteota</taxon>
        <taxon>Thermoprotei</taxon>
        <taxon>Thermoproteales</taxon>
        <taxon>Thermoproteaceae</taxon>
        <taxon>Vulcanisaeta</taxon>
    </lineage>
</organism>
<dbReference type="PANTHER" id="PTHR38139">
    <property type="entry name" value="GATE DOMAIN-CONTAINING PROTEIN"/>
    <property type="match status" value="1"/>
</dbReference>
<proteinExistence type="predicted"/>
<protein>
    <recommendedName>
        <fullName evidence="6">Nucleoside recognition protein</fullName>
    </recommendedName>
</protein>
<dbReference type="RefSeq" id="WP_054844036.1">
    <property type="nucleotide sequence ID" value="NZ_AP026830.1"/>
</dbReference>
<keyword evidence="1" id="KW-1133">Transmembrane helix</keyword>
<dbReference type="PANTHER" id="PTHR38139:SF1">
    <property type="entry name" value="NUCLEOSIDE TRANSPORTER_FEOB GTPASE GATE DOMAIN-CONTAINING PROTEIN"/>
    <property type="match status" value="1"/>
</dbReference>
<feature type="transmembrane region" description="Helical" evidence="1">
    <location>
        <begin position="218"/>
        <end position="237"/>
    </location>
</feature>
<evidence type="ECO:0008006" key="6">
    <source>
        <dbReference type="Google" id="ProtNLM"/>
    </source>
</evidence>
<feature type="transmembrane region" description="Helical" evidence="1">
    <location>
        <begin position="45"/>
        <end position="70"/>
    </location>
</feature>
<reference evidence="3" key="1">
    <citation type="journal article" date="2014" name="Int. J. Syst. Evol. Microbiol.">
        <title>Complete genome sequence of Corynebacterium casei LMG S-19264T (=DSM 44701T), isolated from a smear-ripened cheese.</title>
        <authorList>
            <consortium name="US DOE Joint Genome Institute (JGI-PGF)"/>
            <person name="Walter F."/>
            <person name="Albersmeier A."/>
            <person name="Kalinowski J."/>
            <person name="Ruckert C."/>
        </authorList>
    </citation>
    <scope>NUCLEOTIDE SEQUENCE</scope>
    <source>
        <strain evidence="3">JCM 11219</strain>
    </source>
</reference>
<accession>A0A830E108</accession>
<keyword evidence="1" id="KW-0472">Membrane</keyword>
<evidence type="ECO:0000313" key="3">
    <source>
        <dbReference type="EMBL" id="GGI72015.1"/>
    </source>
</evidence>
<evidence type="ECO:0000313" key="5">
    <source>
        <dbReference type="Proteomes" id="UP001060771"/>
    </source>
</evidence>
<dbReference type="InterPro" id="IPR038880">
    <property type="entry name" value="MJ0871-like"/>
</dbReference>
<feature type="transmembrane region" description="Helical" evidence="1">
    <location>
        <begin position="244"/>
        <end position="264"/>
    </location>
</feature>
<feature type="transmembrane region" description="Helical" evidence="1">
    <location>
        <begin position="91"/>
        <end position="111"/>
    </location>
</feature>
<feature type="transmembrane region" description="Helical" evidence="1">
    <location>
        <begin position="177"/>
        <end position="198"/>
    </location>
</feature>
<dbReference type="OrthoDB" id="46142at2157"/>
<name>A0A830E108_9CREN</name>
<reference evidence="5" key="3">
    <citation type="submission" date="2022-09" db="EMBL/GenBank/DDBJ databases">
        <title>Complete genome sequence of Vulcanisaeta souniana.</title>
        <authorList>
            <person name="Kato S."/>
            <person name="Itoh T."/>
            <person name="Ohkuma M."/>
        </authorList>
    </citation>
    <scope>NUCLEOTIDE SEQUENCE [LARGE SCALE GENOMIC DNA]</scope>
    <source>
        <strain evidence="5">JCM 11219</strain>
    </source>
</reference>
<feature type="transmembrane region" description="Helical" evidence="1">
    <location>
        <begin position="12"/>
        <end position="33"/>
    </location>
</feature>
<evidence type="ECO:0000313" key="4">
    <source>
        <dbReference type="Proteomes" id="UP000657075"/>
    </source>
</evidence>
<feature type="transmembrane region" description="Helical" evidence="1">
    <location>
        <begin position="123"/>
        <end position="143"/>
    </location>
</feature>
<feature type="transmembrane region" description="Helical" evidence="1">
    <location>
        <begin position="284"/>
        <end position="307"/>
    </location>
</feature>
<reference evidence="2" key="4">
    <citation type="journal article" date="2023" name="Microbiol. Resour. Announc.">
        <title>Complete Genome Sequence of Vulcanisaeta souniana Strain IC-059, a Hyperthermophilic Archaeon Isolated from Hot Spring Water in Japan.</title>
        <authorList>
            <person name="Kato S."/>
            <person name="Itoh T."/>
            <person name="Wu L."/>
            <person name="Ma J."/>
            <person name="Ohkuma M."/>
        </authorList>
    </citation>
    <scope>NUCLEOTIDE SEQUENCE</scope>
    <source>
        <strain evidence="2">JCM 11219</strain>
    </source>
</reference>
<dbReference type="GeneID" id="76206243"/>
<sequence>MGQVINLNIYELHYLAFTILGITLGVLTMYYIMNRRAVMMYIGRLGQWITTLSGLPSYCSLPFMVSFVSPSTASSMLVTMYKDSKLTRRELYIASLINAFPALLSHLRTLIPVLLSTMDMYGLLYLLILMTIGFIQMIIFAVLGRRGSSEHKNIDSAAKHTEQVVGSSLNLRRALKLIMRIVLVTSITSVVFAVLEVLGFNNYINDYLSHEFNVLNPYLASLIVTYIISDNAAFAAAGTLINEGFNGILVVKWLLIGYVASSLIRGIRHNAPYYLGIYGLRDGITIMLISTLTRALLALLILGILYLI</sequence>
<dbReference type="EMBL" id="BMNM01000001">
    <property type="protein sequence ID" value="GGI72015.1"/>
    <property type="molecule type" value="Genomic_DNA"/>
</dbReference>